<keyword evidence="6 7" id="KW-0472">Membrane</keyword>
<name>A0A1L7XPW2_9HELO</name>
<dbReference type="PROSITE" id="PS00218">
    <property type="entry name" value="AMINO_ACID_PERMEASE_1"/>
    <property type="match status" value="1"/>
</dbReference>
<dbReference type="OrthoDB" id="3900342at2759"/>
<keyword evidence="4" id="KW-0029">Amino-acid transport</keyword>
<evidence type="ECO:0000256" key="5">
    <source>
        <dbReference type="ARBA" id="ARBA00022989"/>
    </source>
</evidence>
<dbReference type="GO" id="GO:0016020">
    <property type="term" value="C:membrane"/>
    <property type="evidence" value="ECO:0007669"/>
    <property type="project" value="UniProtKB-SubCell"/>
</dbReference>
<evidence type="ECO:0000259" key="8">
    <source>
        <dbReference type="Pfam" id="PF00324"/>
    </source>
</evidence>
<feature type="transmembrane region" description="Helical" evidence="7">
    <location>
        <begin position="311"/>
        <end position="331"/>
    </location>
</feature>
<reference evidence="9 10" key="1">
    <citation type="submission" date="2016-03" db="EMBL/GenBank/DDBJ databases">
        <authorList>
            <person name="Ploux O."/>
        </authorList>
    </citation>
    <scope>NUCLEOTIDE SEQUENCE [LARGE SCALE GENOMIC DNA]</scope>
    <source>
        <strain evidence="9 10">UAMH 11012</strain>
    </source>
</reference>
<feature type="transmembrane region" description="Helical" evidence="7">
    <location>
        <begin position="85"/>
        <end position="109"/>
    </location>
</feature>
<evidence type="ECO:0000256" key="1">
    <source>
        <dbReference type="ARBA" id="ARBA00004141"/>
    </source>
</evidence>
<dbReference type="InterPro" id="IPR004841">
    <property type="entry name" value="AA-permease/SLC12A_dom"/>
</dbReference>
<evidence type="ECO:0000313" key="10">
    <source>
        <dbReference type="Proteomes" id="UP000184330"/>
    </source>
</evidence>
<feature type="transmembrane region" description="Helical" evidence="7">
    <location>
        <begin position="430"/>
        <end position="455"/>
    </location>
</feature>
<dbReference type="PANTHER" id="PTHR43341">
    <property type="entry name" value="AMINO ACID PERMEASE"/>
    <property type="match status" value="1"/>
</dbReference>
<evidence type="ECO:0000256" key="6">
    <source>
        <dbReference type="ARBA" id="ARBA00023136"/>
    </source>
</evidence>
<comment type="subcellular location">
    <subcellularLocation>
        <location evidence="1">Membrane</location>
        <topology evidence="1">Multi-pass membrane protein</topology>
    </subcellularLocation>
</comment>
<dbReference type="Pfam" id="PF00324">
    <property type="entry name" value="AA_permease"/>
    <property type="match status" value="1"/>
</dbReference>
<evidence type="ECO:0000256" key="3">
    <source>
        <dbReference type="ARBA" id="ARBA00022692"/>
    </source>
</evidence>
<feature type="domain" description="Amino acid permease/ SLC12A" evidence="8">
    <location>
        <begin position="54"/>
        <end position="493"/>
    </location>
</feature>
<keyword evidence="2" id="KW-0813">Transport</keyword>
<organism evidence="9 10">
    <name type="scientific">Phialocephala subalpina</name>
    <dbReference type="NCBI Taxonomy" id="576137"/>
    <lineage>
        <taxon>Eukaryota</taxon>
        <taxon>Fungi</taxon>
        <taxon>Dikarya</taxon>
        <taxon>Ascomycota</taxon>
        <taxon>Pezizomycotina</taxon>
        <taxon>Leotiomycetes</taxon>
        <taxon>Helotiales</taxon>
        <taxon>Mollisiaceae</taxon>
        <taxon>Phialocephala</taxon>
        <taxon>Phialocephala fortinii species complex</taxon>
    </lineage>
</organism>
<evidence type="ECO:0000256" key="7">
    <source>
        <dbReference type="SAM" id="Phobius"/>
    </source>
</evidence>
<sequence>MADLEKTTSVKATSVPTSSVENGVGNIGPVREYVNESAAAANSGQLVRKFKARHVQMIALAGNIGSGVFISLGAALQVGGAPGILIGYPLICVMALTMLTVMGEAVCLFPTSGSFIDHAARFVDPSLGFAIGFCEWFGALTVVAAEGAVFPVIISYWTTEVPAAALMTIYLVVVYAFHLMPNRWFAEFEFCTGAVKVVTMAIVLLTSVAILPVFPNGFRGVARVFLYASWATGGQEILGIAAGETKMPRYDMPRASVNLFIRIIVIFGSSCILVSVLVPYNEPLLLNTSNVAASPFVIAMGYAGIKVLPDIINVVLLICLCCIGSESIFIASRIQTAMSRMGMFPAIFGRVDSKGRPMISLISCFLIATAMTYMCVSTTGAIAFNWFSSISATTTFFAWMVIPVTNWCMHRALKAQNDPAFSLPYANKNSFWPFESIFLFVSTLFTFACTFYVSVIPDEGSPNAETFFETMLCFPVFVVAYLGYKLWFRTKVQDPMTADLVRGGGSWIKKRWISWISIMVSRFGGGR</sequence>
<evidence type="ECO:0000256" key="2">
    <source>
        <dbReference type="ARBA" id="ARBA00022448"/>
    </source>
</evidence>
<evidence type="ECO:0000313" key="9">
    <source>
        <dbReference type="EMBL" id="CZR66977.1"/>
    </source>
</evidence>
<keyword evidence="10" id="KW-1185">Reference proteome</keyword>
<feature type="transmembrane region" description="Helical" evidence="7">
    <location>
        <begin position="163"/>
        <end position="181"/>
    </location>
</feature>
<feature type="transmembrane region" description="Helical" evidence="7">
    <location>
        <begin position="58"/>
        <end position="79"/>
    </location>
</feature>
<dbReference type="AlphaFoldDB" id="A0A1L7XPW2"/>
<dbReference type="EMBL" id="FJOG01000041">
    <property type="protein sequence ID" value="CZR66977.1"/>
    <property type="molecule type" value="Genomic_DNA"/>
</dbReference>
<evidence type="ECO:0000256" key="4">
    <source>
        <dbReference type="ARBA" id="ARBA00022970"/>
    </source>
</evidence>
<dbReference type="Proteomes" id="UP000184330">
    <property type="component" value="Unassembled WGS sequence"/>
</dbReference>
<proteinExistence type="predicted"/>
<keyword evidence="3 7" id="KW-0812">Transmembrane</keyword>
<feature type="transmembrane region" description="Helical" evidence="7">
    <location>
        <begin position="467"/>
        <end position="487"/>
    </location>
</feature>
<feature type="transmembrane region" description="Helical" evidence="7">
    <location>
        <begin position="285"/>
        <end position="305"/>
    </location>
</feature>
<feature type="transmembrane region" description="Helical" evidence="7">
    <location>
        <begin position="390"/>
        <end position="409"/>
    </location>
</feature>
<dbReference type="PIRSF" id="PIRSF006060">
    <property type="entry name" value="AA_transporter"/>
    <property type="match status" value="1"/>
</dbReference>
<gene>
    <name evidence="9" type="ORF">PAC_16876</name>
</gene>
<feature type="transmembrane region" description="Helical" evidence="7">
    <location>
        <begin position="259"/>
        <end position="278"/>
    </location>
</feature>
<feature type="transmembrane region" description="Helical" evidence="7">
    <location>
        <begin position="359"/>
        <end position="384"/>
    </location>
</feature>
<dbReference type="PANTHER" id="PTHR43341:SF1">
    <property type="entry name" value="GENERAL AMINO-ACID PERMEASE GAP1"/>
    <property type="match status" value="1"/>
</dbReference>
<dbReference type="Gene3D" id="1.20.1740.10">
    <property type="entry name" value="Amino acid/polyamine transporter I"/>
    <property type="match status" value="1"/>
</dbReference>
<protein>
    <submittedName>
        <fullName evidence="9">Related to GAP1-amino acid transport protein</fullName>
    </submittedName>
</protein>
<feature type="transmembrane region" description="Helical" evidence="7">
    <location>
        <begin position="193"/>
        <end position="214"/>
    </location>
</feature>
<dbReference type="GO" id="GO:0015171">
    <property type="term" value="F:amino acid transmembrane transporter activity"/>
    <property type="evidence" value="ECO:0007669"/>
    <property type="project" value="TreeGrafter"/>
</dbReference>
<dbReference type="InterPro" id="IPR050524">
    <property type="entry name" value="APC_YAT"/>
</dbReference>
<feature type="transmembrane region" description="Helical" evidence="7">
    <location>
        <begin position="129"/>
        <end position="157"/>
    </location>
</feature>
<dbReference type="InterPro" id="IPR004840">
    <property type="entry name" value="Amino_acid_permease_CS"/>
</dbReference>
<keyword evidence="5 7" id="KW-1133">Transmembrane helix</keyword>
<accession>A0A1L7XPW2</accession>